<reference evidence="3 4" key="1">
    <citation type="journal article" date="2023" name="bioRxiv">
        <title>Conserved and derived expression patterns and positive selection on dental genes reveal complex evolutionary context of ever-growing rodent molars.</title>
        <authorList>
            <person name="Calamari Z.T."/>
            <person name="Song A."/>
            <person name="Cohen E."/>
            <person name="Akter M."/>
            <person name="Roy R.D."/>
            <person name="Hallikas O."/>
            <person name="Christensen M.M."/>
            <person name="Li P."/>
            <person name="Marangoni P."/>
            <person name="Jernvall J."/>
            <person name="Klein O.D."/>
        </authorList>
    </citation>
    <scope>NUCLEOTIDE SEQUENCE [LARGE SCALE GENOMIC DNA]</scope>
    <source>
        <strain evidence="3">V071</strain>
    </source>
</reference>
<keyword evidence="4" id="KW-1185">Reference proteome</keyword>
<organism evidence="3 4">
    <name type="scientific">Myodes glareolus</name>
    <name type="common">Bank vole</name>
    <name type="synonym">Clethrionomys glareolus</name>
    <dbReference type="NCBI Taxonomy" id="447135"/>
    <lineage>
        <taxon>Eukaryota</taxon>
        <taxon>Metazoa</taxon>
        <taxon>Chordata</taxon>
        <taxon>Craniata</taxon>
        <taxon>Vertebrata</taxon>
        <taxon>Euteleostomi</taxon>
        <taxon>Mammalia</taxon>
        <taxon>Eutheria</taxon>
        <taxon>Euarchontoglires</taxon>
        <taxon>Glires</taxon>
        <taxon>Rodentia</taxon>
        <taxon>Myomorpha</taxon>
        <taxon>Muroidea</taxon>
        <taxon>Cricetidae</taxon>
        <taxon>Arvicolinae</taxon>
        <taxon>Myodes</taxon>
    </lineage>
</organism>
<protein>
    <submittedName>
        <fullName evidence="3">Uncharacterized protein</fullName>
    </submittedName>
</protein>
<sequence>PEELQSTSTSRLLYHITDGDNLLLSLQCSIFSQRFNLDPKTLNQPSRHPAFIMPRSSSPCSGGDGKEPLPITQLTKHIQSLRRKIQKFEEKFEQKKKY</sequence>
<dbReference type="PANTHER" id="PTHR15904:SF19">
    <property type="entry name" value="PROTEIN FAM13C"/>
    <property type="match status" value="1"/>
</dbReference>
<name>A0AAW0JMC3_MYOGA</name>
<evidence type="ECO:0000313" key="4">
    <source>
        <dbReference type="Proteomes" id="UP001488838"/>
    </source>
</evidence>
<dbReference type="PANTHER" id="PTHR15904">
    <property type="entry name" value="FAM13"/>
    <property type="match status" value="1"/>
</dbReference>
<feature type="region of interest" description="Disordered" evidence="2">
    <location>
        <begin position="46"/>
        <end position="69"/>
    </location>
</feature>
<comment type="caution">
    <text evidence="3">The sequence shown here is derived from an EMBL/GenBank/DDBJ whole genome shotgun (WGS) entry which is preliminary data.</text>
</comment>
<feature type="non-terminal residue" evidence="3">
    <location>
        <position position="1"/>
    </location>
</feature>
<keyword evidence="1" id="KW-0175">Coiled coil</keyword>
<proteinExistence type="predicted"/>
<feature type="coiled-coil region" evidence="1">
    <location>
        <begin position="71"/>
        <end position="98"/>
    </location>
</feature>
<gene>
    <name evidence="3" type="ORF">U0070_025299</name>
</gene>
<dbReference type="Proteomes" id="UP001488838">
    <property type="component" value="Unassembled WGS sequence"/>
</dbReference>
<dbReference type="InterPro" id="IPR039102">
    <property type="entry name" value="FAM13"/>
</dbReference>
<evidence type="ECO:0000256" key="2">
    <source>
        <dbReference type="SAM" id="MobiDB-lite"/>
    </source>
</evidence>
<evidence type="ECO:0000313" key="3">
    <source>
        <dbReference type="EMBL" id="KAK7828183.1"/>
    </source>
</evidence>
<accession>A0AAW0JMC3</accession>
<dbReference type="EMBL" id="JBBHLL010000027">
    <property type="protein sequence ID" value="KAK7828183.1"/>
    <property type="molecule type" value="Genomic_DNA"/>
</dbReference>
<evidence type="ECO:0000256" key="1">
    <source>
        <dbReference type="SAM" id="Coils"/>
    </source>
</evidence>
<dbReference type="AlphaFoldDB" id="A0AAW0JMC3"/>